<reference evidence="2" key="1">
    <citation type="journal article" date="2024" name="Proc. Natl. Acad. Sci. U.S.A.">
        <title>Extraordinary preservation of gene collinearity over three hundred million years revealed in homosporous lycophytes.</title>
        <authorList>
            <person name="Li C."/>
            <person name="Wickell D."/>
            <person name="Kuo L.Y."/>
            <person name="Chen X."/>
            <person name="Nie B."/>
            <person name="Liao X."/>
            <person name="Peng D."/>
            <person name="Ji J."/>
            <person name="Jenkins J."/>
            <person name="Williams M."/>
            <person name="Shu S."/>
            <person name="Plott C."/>
            <person name="Barry K."/>
            <person name="Rajasekar S."/>
            <person name="Grimwood J."/>
            <person name="Han X."/>
            <person name="Sun S."/>
            <person name="Hou Z."/>
            <person name="He W."/>
            <person name="Dai G."/>
            <person name="Sun C."/>
            <person name="Schmutz J."/>
            <person name="Leebens-Mack J.H."/>
            <person name="Li F.W."/>
            <person name="Wang L."/>
        </authorList>
    </citation>
    <scope>NUCLEOTIDE SEQUENCE [LARGE SCALE GENOMIC DNA]</scope>
    <source>
        <strain evidence="2">cv. PW_Plant_1</strain>
    </source>
</reference>
<proteinExistence type="predicted"/>
<protein>
    <submittedName>
        <fullName evidence="1">Uncharacterized protein</fullName>
    </submittedName>
</protein>
<accession>A0ACC2E9G6</accession>
<gene>
    <name evidence="1" type="ORF">O6H91_03G102600</name>
</gene>
<keyword evidence="2" id="KW-1185">Reference proteome</keyword>
<evidence type="ECO:0000313" key="1">
    <source>
        <dbReference type="EMBL" id="KAJ7563248.1"/>
    </source>
</evidence>
<dbReference type="EMBL" id="CM055094">
    <property type="protein sequence ID" value="KAJ7563248.1"/>
    <property type="molecule type" value="Genomic_DNA"/>
</dbReference>
<organism evidence="1 2">
    <name type="scientific">Diphasiastrum complanatum</name>
    <name type="common">Issler's clubmoss</name>
    <name type="synonym">Lycopodium complanatum</name>
    <dbReference type="NCBI Taxonomy" id="34168"/>
    <lineage>
        <taxon>Eukaryota</taxon>
        <taxon>Viridiplantae</taxon>
        <taxon>Streptophyta</taxon>
        <taxon>Embryophyta</taxon>
        <taxon>Tracheophyta</taxon>
        <taxon>Lycopodiopsida</taxon>
        <taxon>Lycopodiales</taxon>
        <taxon>Lycopodiaceae</taxon>
        <taxon>Lycopodioideae</taxon>
        <taxon>Diphasiastrum</taxon>
    </lineage>
</organism>
<comment type="caution">
    <text evidence="1">The sequence shown here is derived from an EMBL/GenBank/DDBJ whole genome shotgun (WGS) entry which is preliminary data.</text>
</comment>
<name>A0ACC2E9G6_DIPCM</name>
<dbReference type="Proteomes" id="UP001162992">
    <property type="component" value="Chromosome 3"/>
</dbReference>
<sequence length="361" mass="38424">MRVQCDVCENAEAAVMCCADEAALCAECDLNVHAANKLSIKHQRVPLLKDSDAPRCDICQEKTGFFFCLQDRALLCRNCDVSIHTANALSSSHRRFLVTGIRVALDAITAQEPSAGSSEGSLRSVTSAVSPPIANPLKASRPPPVSALNPKGLSGTFLQPVANSHSVSGIMSQSSASSGVSVMVSPAITTSSVSDMGLMPATPSSVSGMMQMMAEPSPALQNGYGNLYKRSSISEFLTEAIPGWRVDELLNLPDVAGGYTLADIASSKADSVNLGEFDWTADLSLFDEQVCLDSFHQVPELLSPGSIGFPRSGRLMPNIIKGKAKQDMVTGLEFDDAFTVPDLGLRSLPDSPPLLKKRRYD</sequence>
<evidence type="ECO:0000313" key="2">
    <source>
        <dbReference type="Proteomes" id="UP001162992"/>
    </source>
</evidence>